<organism evidence="1 2">
    <name type="scientific">Streptomyces ehimensis</name>
    <dbReference type="NCBI Taxonomy" id="68195"/>
    <lineage>
        <taxon>Bacteria</taxon>
        <taxon>Bacillati</taxon>
        <taxon>Actinomycetota</taxon>
        <taxon>Actinomycetes</taxon>
        <taxon>Kitasatosporales</taxon>
        <taxon>Streptomycetaceae</taxon>
        <taxon>Streptomyces</taxon>
    </lineage>
</organism>
<reference evidence="2" key="1">
    <citation type="journal article" date="2019" name="Int. J. Syst. Evol. Microbiol.">
        <title>The Global Catalogue of Microorganisms (GCM) 10K type strain sequencing project: providing services to taxonomists for standard genome sequencing and annotation.</title>
        <authorList>
            <consortium name="The Broad Institute Genomics Platform"/>
            <consortium name="The Broad Institute Genome Sequencing Center for Infectious Disease"/>
            <person name="Wu L."/>
            <person name="Ma J."/>
        </authorList>
    </citation>
    <scope>NUCLEOTIDE SEQUENCE [LARGE SCALE GENOMIC DNA]</scope>
    <source>
        <strain evidence="2">CECT 8064</strain>
    </source>
</reference>
<gene>
    <name evidence="1" type="ORF">ACFPEN_33545</name>
</gene>
<evidence type="ECO:0000313" key="1">
    <source>
        <dbReference type="EMBL" id="MFC4517814.1"/>
    </source>
</evidence>
<protein>
    <recommendedName>
        <fullName evidence="3">Sulfatase-modifying factor enzyme domain-containing protein</fullName>
    </recommendedName>
</protein>
<proteinExistence type="predicted"/>
<evidence type="ECO:0000313" key="2">
    <source>
        <dbReference type="Proteomes" id="UP001595990"/>
    </source>
</evidence>
<sequence length="108" mass="12521">MPYHLWFFFEAGVPHTPLWPGPRHNPDVDSPYGSPCELERLPISTATRTELARLCEWYQSSIDWEYPPGPSPWTGEQRTLFKQQADAALDALCRELGDDWTVEDCRNR</sequence>
<keyword evidence="2" id="KW-1185">Reference proteome</keyword>
<dbReference type="RefSeq" id="WP_417924268.1">
    <property type="nucleotide sequence ID" value="NZ_JBHSFS010000026.1"/>
</dbReference>
<comment type="caution">
    <text evidence="1">The sequence shown here is derived from an EMBL/GenBank/DDBJ whole genome shotgun (WGS) entry which is preliminary data.</text>
</comment>
<name>A0ABV9BUT7_9ACTN</name>
<evidence type="ECO:0008006" key="3">
    <source>
        <dbReference type="Google" id="ProtNLM"/>
    </source>
</evidence>
<dbReference type="Proteomes" id="UP001595990">
    <property type="component" value="Unassembled WGS sequence"/>
</dbReference>
<accession>A0ABV9BUT7</accession>
<dbReference type="EMBL" id="JBHSFS010000026">
    <property type="protein sequence ID" value="MFC4517814.1"/>
    <property type="molecule type" value="Genomic_DNA"/>
</dbReference>